<dbReference type="eggNOG" id="KOG2208">
    <property type="taxonomic scope" value="Eukaryota"/>
</dbReference>
<dbReference type="Pfam" id="PF24563">
    <property type="entry name" value="KH_Mug60-KHD4"/>
    <property type="match status" value="1"/>
</dbReference>
<dbReference type="OrthoDB" id="271862at2759"/>
<feature type="domain" description="K Homology" evidence="4">
    <location>
        <begin position="602"/>
        <end position="679"/>
    </location>
</feature>
<dbReference type="VEuPathDB" id="FungiDB:MELLADRAFT_79757"/>
<evidence type="ECO:0000313" key="5">
    <source>
        <dbReference type="EMBL" id="EGF98130.1"/>
    </source>
</evidence>
<dbReference type="RefSeq" id="XP_007418591.1">
    <property type="nucleotide sequence ID" value="XM_007418529.1"/>
</dbReference>
<feature type="compositionally biased region" description="Low complexity" evidence="3">
    <location>
        <begin position="16"/>
        <end position="91"/>
    </location>
</feature>
<feature type="compositionally biased region" description="Low complexity" evidence="3">
    <location>
        <begin position="122"/>
        <end position="158"/>
    </location>
</feature>
<evidence type="ECO:0000256" key="2">
    <source>
        <dbReference type="PROSITE-ProRule" id="PRU00117"/>
    </source>
</evidence>
<dbReference type="InterPro" id="IPR004088">
    <property type="entry name" value="KH_dom_type_1"/>
</dbReference>
<dbReference type="KEGG" id="mlr:MELLADRAFT_79757"/>
<dbReference type="GO" id="GO:0003729">
    <property type="term" value="F:mRNA binding"/>
    <property type="evidence" value="ECO:0007669"/>
    <property type="project" value="TreeGrafter"/>
</dbReference>
<dbReference type="AlphaFoldDB" id="F4SB45"/>
<organism evidence="6">
    <name type="scientific">Melampsora larici-populina (strain 98AG31 / pathotype 3-4-7)</name>
    <name type="common">Poplar leaf rust fungus</name>
    <dbReference type="NCBI Taxonomy" id="747676"/>
    <lineage>
        <taxon>Eukaryota</taxon>
        <taxon>Fungi</taxon>
        <taxon>Dikarya</taxon>
        <taxon>Basidiomycota</taxon>
        <taxon>Pucciniomycotina</taxon>
        <taxon>Pucciniomycetes</taxon>
        <taxon>Pucciniales</taxon>
        <taxon>Melampsoraceae</taxon>
        <taxon>Melampsora</taxon>
    </lineage>
</organism>
<protein>
    <recommendedName>
        <fullName evidence="4">K Homology domain-containing protein</fullName>
    </recommendedName>
</protein>
<dbReference type="InterPro" id="IPR056553">
    <property type="entry name" value="KH_Mug60-KHD4"/>
</dbReference>
<feature type="region of interest" description="Disordered" evidence="3">
    <location>
        <begin position="1"/>
        <end position="158"/>
    </location>
</feature>
<keyword evidence="6" id="KW-1185">Reference proteome</keyword>
<name>F4SB45_MELLP</name>
<proteinExistence type="predicted"/>
<evidence type="ECO:0000256" key="3">
    <source>
        <dbReference type="SAM" id="MobiDB-lite"/>
    </source>
</evidence>
<dbReference type="Pfam" id="PF00013">
    <property type="entry name" value="KH_1"/>
    <property type="match status" value="3"/>
</dbReference>
<evidence type="ECO:0000256" key="1">
    <source>
        <dbReference type="ARBA" id="ARBA00022737"/>
    </source>
</evidence>
<feature type="region of interest" description="Disordered" evidence="3">
    <location>
        <begin position="1004"/>
        <end position="1026"/>
    </location>
</feature>
<dbReference type="InterPro" id="IPR004087">
    <property type="entry name" value="KH_dom"/>
</dbReference>
<evidence type="ECO:0000259" key="4">
    <source>
        <dbReference type="SMART" id="SM00322"/>
    </source>
</evidence>
<keyword evidence="1" id="KW-0677">Repeat</keyword>
<keyword evidence="2" id="KW-0694">RNA-binding</keyword>
<sequence length="1026" mass="113548">MDFYSSSFTLPRPFHHQPSAQQQQQQQQPPQSQHRNQSISSASHQSLLTSHNSTSSIHSIHQNSTNINHTHSNNNNNNNNNRSTTSHSNNSLEDSTDHELPTSTPLVSRIPSCLPSHPQQHSPTNSIINNTPPTSTTSNHTSSSHHSNLNLSSSDSPLPSIETISRTCVDLMSQHPCLITCHQPNSNKSTTPSAYTFHLSGAQSQVMMARGRLLRENPFEVKRVVRMSRTDILEGGTTVRPQMKRKLDEIASVTRAHLSIVGSDGGIGEVDVVIRGEYEAVEQARVRLLVLFDQLISLHSDVCEIDYKLHHIIAGRKRMVIQSIQEETCTNIYFPSALSGGGILGTRNPLLISKQNMIFITGEYFGVQRAREMLFQVSLHKSKCIISRDTALLPRKLDWILMEKLEEIKRIMNDNGTFINFPPIGSQISVISVYGDNVIPIERSIRMLMQLACEFYTANIWLLSTSYNDFFSSTAGSDALNQNEVTRALNIIAADTGAEVVFKGTNSFEVYGTEVEVTGAVNRLLDLDLVKPFQAEIRFQVELACEHRDFISGKKNGKLNKIMKGSNVKIKFESFNDYNFLIDLSGSSTAALAGLKLLQEELPAEISFHIPESYHKRIIGVGGKNIQRIMKKYGVYVKFSNADEFNNLGGYVDNHDNVIARTPAKNASNLENLKQSVMELVHPKDKNYITEKISIPRQSHRTLLGEKGIFLHDIETKTGTRFYFPSSESGIEHIEIFGPETQLQLAIQMILIHVGLESERRLPVSEDLMKAIRSEDFKRDVIEACKNVNVRVISQGEEVIIKFSILGLNSSTGGGGVNVEWLRNAKARLEKFLVDRKVQIRAESASPEVIGGRYVRNRSRTTSSSYSLSAFPTPPTPTDVLFPLGPSQTTAHHLGGHHQDFKPFDNPGLHYGGYGTPSNTILPKPVGRIYNHNPPVYGVSGGLGAVGSVGPDWHHTIPRQMVINNERSETAARIQQQQISEQIRRLSARAQSLDLGIAGNGRGGAGAVGRHRITQSGSGGGLGLGL</sequence>
<dbReference type="Proteomes" id="UP000001072">
    <property type="component" value="Unassembled WGS sequence"/>
</dbReference>
<dbReference type="InParanoid" id="F4SB45"/>
<dbReference type="SMART" id="SM00322">
    <property type="entry name" value="KH"/>
    <property type="match status" value="3"/>
</dbReference>
<dbReference type="HOGENOM" id="CLU_002477_0_0_1"/>
<feature type="domain" description="K Homology" evidence="4">
    <location>
        <begin position="687"/>
        <end position="755"/>
    </location>
</feature>
<gene>
    <name evidence="5" type="ORF">MELLADRAFT_79757</name>
</gene>
<dbReference type="CDD" id="cd00105">
    <property type="entry name" value="KH-I"/>
    <property type="match status" value="1"/>
</dbReference>
<dbReference type="PROSITE" id="PS50084">
    <property type="entry name" value="KH_TYPE_1"/>
    <property type="match status" value="2"/>
</dbReference>
<dbReference type="STRING" id="747676.F4SB45"/>
<dbReference type="InterPro" id="IPR036612">
    <property type="entry name" value="KH_dom_type_1_sf"/>
</dbReference>
<evidence type="ECO:0000313" key="6">
    <source>
        <dbReference type="Proteomes" id="UP000001072"/>
    </source>
</evidence>
<reference evidence="6" key="1">
    <citation type="journal article" date="2011" name="Proc. Natl. Acad. Sci. U.S.A.">
        <title>Obligate biotrophy features unraveled by the genomic analysis of rust fungi.</title>
        <authorList>
            <person name="Duplessis S."/>
            <person name="Cuomo C.A."/>
            <person name="Lin Y.-C."/>
            <person name="Aerts A."/>
            <person name="Tisserant E."/>
            <person name="Veneault-Fourrey C."/>
            <person name="Joly D.L."/>
            <person name="Hacquard S."/>
            <person name="Amselem J."/>
            <person name="Cantarel B.L."/>
            <person name="Chiu R."/>
            <person name="Coutinho P.M."/>
            <person name="Feau N."/>
            <person name="Field M."/>
            <person name="Frey P."/>
            <person name="Gelhaye E."/>
            <person name="Goldberg J."/>
            <person name="Grabherr M.G."/>
            <person name="Kodira C.D."/>
            <person name="Kohler A."/>
            <person name="Kuees U."/>
            <person name="Lindquist E.A."/>
            <person name="Lucas S.M."/>
            <person name="Mago R."/>
            <person name="Mauceli E."/>
            <person name="Morin E."/>
            <person name="Murat C."/>
            <person name="Pangilinan J.L."/>
            <person name="Park R."/>
            <person name="Pearson M."/>
            <person name="Quesneville H."/>
            <person name="Rouhier N."/>
            <person name="Sakthikumar S."/>
            <person name="Salamov A.A."/>
            <person name="Schmutz J."/>
            <person name="Selles B."/>
            <person name="Shapiro H."/>
            <person name="Tanguay P."/>
            <person name="Tuskan G.A."/>
            <person name="Henrissat B."/>
            <person name="Van de Peer Y."/>
            <person name="Rouze P."/>
            <person name="Ellis J.G."/>
            <person name="Dodds P.N."/>
            <person name="Schein J.E."/>
            <person name="Zhong S."/>
            <person name="Hamelin R.C."/>
            <person name="Grigoriev I.V."/>
            <person name="Szabo L.J."/>
            <person name="Martin F."/>
        </authorList>
    </citation>
    <scope>NUCLEOTIDE SEQUENCE [LARGE SCALE GENOMIC DNA]</scope>
    <source>
        <strain evidence="6">98AG31 / pathotype 3-4-7</strain>
    </source>
</reference>
<dbReference type="EMBL" id="GL883184">
    <property type="protein sequence ID" value="EGF98130.1"/>
    <property type="molecule type" value="Genomic_DNA"/>
</dbReference>
<dbReference type="Gene3D" id="3.30.1370.10">
    <property type="entry name" value="K Homology domain, type 1"/>
    <property type="match status" value="3"/>
</dbReference>
<dbReference type="GO" id="GO:0005737">
    <property type="term" value="C:cytoplasm"/>
    <property type="evidence" value="ECO:0007669"/>
    <property type="project" value="TreeGrafter"/>
</dbReference>
<dbReference type="PANTHER" id="PTHR10627">
    <property type="entry name" value="SCP160"/>
    <property type="match status" value="1"/>
</dbReference>
<dbReference type="GeneID" id="18933311"/>
<accession>F4SB45</accession>
<dbReference type="PANTHER" id="PTHR10627:SF76">
    <property type="entry name" value="KH DOMAIN-CONTAINING PROTEIN YLL032C"/>
    <property type="match status" value="1"/>
</dbReference>
<feature type="domain" description="K Homology" evidence="4">
    <location>
        <begin position="297"/>
        <end position="379"/>
    </location>
</feature>
<dbReference type="CDD" id="cd22453">
    <property type="entry name" value="KH-I_MUG60_like"/>
    <property type="match status" value="1"/>
</dbReference>
<dbReference type="SUPFAM" id="SSF54791">
    <property type="entry name" value="Eukaryotic type KH-domain (KH-domain type I)"/>
    <property type="match status" value="4"/>
</dbReference>
<feature type="compositionally biased region" description="Gly residues" evidence="3">
    <location>
        <begin position="1017"/>
        <end position="1026"/>
    </location>
</feature>